<dbReference type="PANTHER" id="PTHR44414:SF1">
    <property type="entry name" value="PROTEIN NEDD1"/>
    <property type="match status" value="1"/>
</dbReference>
<proteinExistence type="predicted"/>
<evidence type="ECO:0008006" key="5">
    <source>
        <dbReference type="Google" id="ProtNLM"/>
    </source>
</evidence>
<feature type="coiled-coil region" evidence="1">
    <location>
        <begin position="814"/>
        <end position="854"/>
    </location>
</feature>
<dbReference type="AlphaFoldDB" id="A0A197JPD1"/>
<keyword evidence="1" id="KW-0175">Coiled coil</keyword>
<organism evidence="3 4">
    <name type="scientific">Linnemannia elongata AG-77</name>
    <dbReference type="NCBI Taxonomy" id="1314771"/>
    <lineage>
        <taxon>Eukaryota</taxon>
        <taxon>Fungi</taxon>
        <taxon>Fungi incertae sedis</taxon>
        <taxon>Mucoromycota</taxon>
        <taxon>Mortierellomycotina</taxon>
        <taxon>Mortierellomycetes</taxon>
        <taxon>Mortierellales</taxon>
        <taxon>Mortierellaceae</taxon>
        <taxon>Linnemannia</taxon>
    </lineage>
</organism>
<evidence type="ECO:0000313" key="3">
    <source>
        <dbReference type="EMBL" id="OAQ26823.1"/>
    </source>
</evidence>
<feature type="compositionally biased region" description="Low complexity" evidence="2">
    <location>
        <begin position="559"/>
        <end position="576"/>
    </location>
</feature>
<dbReference type="GO" id="GO:0005737">
    <property type="term" value="C:cytoplasm"/>
    <property type="evidence" value="ECO:0007669"/>
    <property type="project" value="TreeGrafter"/>
</dbReference>
<dbReference type="SMART" id="SM00320">
    <property type="entry name" value="WD40"/>
    <property type="match status" value="3"/>
</dbReference>
<dbReference type="GO" id="GO:0005814">
    <property type="term" value="C:centriole"/>
    <property type="evidence" value="ECO:0007669"/>
    <property type="project" value="TreeGrafter"/>
</dbReference>
<dbReference type="InterPro" id="IPR001680">
    <property type="entry name" value="WD40_rpt"/>
</dbReference>
<dbReference type="GO" id="GO:0043015">
    <property type="term" value="F:gamma-tubulin binding"/>
    <property type="evidence" value="ECO:0007669"/>
    <property type="project" value="TreeGrafter"/>
</dbReference>
<evidence type="ECO:0000256" key="1">
    <source>
        <dbReference type="SAM" id="Coils"/>
    </source>
</evidence>
<feature type="compositionally biased region" description="Polar residues" evidence="2">
    <location>
        <begin position="537"/>
        <end position="558"/>
    </location>
</feature>
<name>A0A197JPD1_9FUNG</name>
<dbReference type="GO" id="GO:0000922">
    <property type="term" value="C:spindle pole"/>
    <property type="evidence" value="ECO:0007669"/>
    <property type="project" value="TreeGrafter"/>
</dbReference>
<dbReference type="Proteomes" id="UP000078512">
    <property type="component" value="Unassembled WGS sequence"/>
</dbReference>
<feature type="compositionally biased region" description="Polar residues" evidence="2">
    <location>
        <begin position="361"/>
        <end position="373"/>
    </location>
</feature>
<dbReference type="GO" id="GO:0036064">
    <property type="term" value="C:ciliary basal body"/>
    <property type="evidence" value="ECO:0007669"/>
    <property type="project" value="TreeGrafter"/>
</dbReference>
<keyword evidence="4" id="KW-1185">Reference proteome</keyword>
<dbReference type="PANTHER" id="PTHR44414">
    <property type="entry name" value="PROTEIN NEDD1"/>
    <property type="match status" value="1"/>
</dbReference>
<dbReference type="GO" id="GO:0007020">
    <property type="term" value="P:microtubule nucleation"/>
    <property type="evidence" value="ECO:0007669"/>
    <property type="project" value="TreeGrafter"/>
</dbReference>
<dbReference type="InterPro" id="IPR052818">
    <property type="entry name" value="NEDD1_Spindle_Assembly"/>
</dbReference>
<evidence type="ECO:0000313" key="4">
    <source>
        <dbReference type="Proteomes" id="UP000078512"/>
    </source>
</evidence>
<accession>A0A197JPD1</accession>
<feature type="region of interest" description="Disordered" evidence="2">
    <location>
        <begin position="349"/>
        <end position="378"/>
    </location>
</feature>
<sequence length="855" mass="91198">MDQPQPRPVAQRKRSYSTTAYSSLEDHRSTPTATSTLFSGTNGASQSTTGQQAVQPTCLLATAVGTQVVTYEFIDNGTVPPFSSTAITGALSKQQQQQQQAPIVPGQFDGIQMSNERTTFTMASLRWSPDNSMLAVEAHDGRVFLHDDRGKFQEVLVNEPVIEMPSRINALAMKTDDALLAIGQNSGALDVVNRTTGSSGRLDTPNSFILSKLEYSIFSKSILGGIGNDGVLRLWDTGSTGSTAIYHSFEQKHDVPINGMTFSPFNRFLICTVGLDKRYTLYDVDQKSVVKTRNVDHALTSVTFKNDGFSMAFGTDQGKILLYDLRSTNRPISTVDSNINAPITSIHFQGRRSSGQRKHQTLNGSTLKRQNSAGAKPSLFSDTMLGSISTTPMARSHTLGDTPSTLVTRSTLTRPAPLKTNTGSHISLNNLSGSSIFKSSRETQSAGIGGKGIMDLFASRRAADKDTHLTAGGQDRITPKVRRPTAPASITTGKSALGDTLGSFQPSAPPSAGLEGSTAAPSGFISMPATPSRDQPGPNSASYLNSRTVSPFAFQNRQSHSPSDESSTSSSSVNTPPGSPGARGFSSEQHTNPLKHHHYSSADSLSKSPSRASRAKRRKSFGTLMASGGVASIPATPDPLSEEKMEILRGQIVDRVRDVLLDQPTEPTAVKQSRPQSGGAGGDVGLSWPTSVAAAAEVPVAAPVTTKPAAASAPIRDLWMQVGLGGGSSGSNVGGRHTSRTKGVVSNNTTSASATALGHSSTALNMAVDPLSGTGTTSSSSFQSKVLEGVIDGCLMEFRAGIRNDIQNMHLELLRQFQIQKMEIEGLLKEYTDKRELQEENLRLQEENQRLKMNY</sequence>
<evidence type="ECO:0000256" key="2">
    <source>
        <dbReference type="SAM" id="MobiDB-lite"/>
    </source>
</evidence>
<dbReference type="STRING" id="1314771.A0A197JPD1"/>
<dbReference type="InterPro" id="IPR015943">
    <property type="entry name" value="WD40/YVTN_repeat-like_dom_sf"/>
</dbReference>
<dbReference type="GO" id="GO:0000278">
    <property type="term" value="P:mitotic cell cycle"/>
    <property type="evidence" value="ECO:0007669"/>
    <property type="project" value="TreeGrafter"/>
</dbReference>
<feature type="region of interest" description="Disordered" evidence="2">
    <location>
        <begin position="1"/>
        <end position="49"/>
    </location>
</feature>
<dbReference type="EMBL" id="KV442063">
    <property type="protein sequence ID" value="OAQ26823.1"/>
    <property type="molecule type" value="Genomic_DNA"/>
</dbReference>
<feature type="compositionally biased region" description="Low complexity" evidence="2">
    <location>
        <begin position="601"/>
        <end position="612"/>
    </location>
</feature>
<dbReference type="SUPFAM" id="SSF50978">
    <property type="entry name" value="WD40 repeat-like"/>
    <property type="match status" value="1"/>
</dbReference>
<feature type="region of interest" description="Disordered" evidence="2">
    <location>
        <begin position="664"/>
        <end position="686"/>
    </location>
</feature>
<protein>
    <recommendedName>
        <fullName evidence="5">WD40 repeat-like protein</fullName>
    </recommendedName>
</protein>
<dbReference type="OrthoDB" id="1602884at2759"/>
<feature type="region of interest" description="Disordered" evidence="2">
    <location>
        <begin position="727"/>
        <end position="748"/>
    </location>
</feature>
<dbReference type="InterPro" id="IPR036322">
    <property type="entry name" value="WD40_repeat_dom_sf"/>
</dbReference>
<reference evidence="3 4" key="1">
    <citation type="submission" date="2016-05" db="EMBL/GenBank/DDBJ databases">
        <title>Genome sequencing reveals origins of a unique bacterial endosymbiosis in the earliest lineages of terrestrial Fungi.</title>
        <authorList>
            <consortium name="DOE Joint Genome Institute"/>
            <person name="Uehling J."/>
            <person name="Gryganskyi A."/>
            <person name="Hameed K."/>
            <person name="Tschaplinski T."/>
            <person name="Misztal P."/>
            <person name="Wu S."/>
            <person name="Desiro A."/>
            <person name="Vande Pol N."/>
            <person name="Du Z.-Y."/>
            <person name="Zienkiewicz A."/>
            <person name="Zienkiewicz K."/>
            <person name="Morin E."/>
            <person name="Tisserant E."/>
            <person name="Splivallo R."/>
            <person name="Hainaut M."/>
            <person name="Henrissat B."/>
            <person name="Ohm R."/>
            <person name="Kuo A."/>
            <person name="Yan J."/>
            <person name="Lipzen A."/>
            <person name="Nolan M."/>
            <person name="Labutti K."/>
            <person name="Barry K."/>
            <person name="Goldstein A."/>
            <person name="Labbe J."/>
            <person name="Schadt C."/>
            <person name="Tuskan G."/>
            <person name="Grigoriev I."/>
            <person name="Martin F."/>
            <person name="Vilgalys R."/>
            <person name="Bonito G."/>
        </authorList>
    </citation>
    <scope>NUCLEOTIDE SEQUENCE [LARGE SCALE GENOMIC DNA]</scope>
    <source>
        <strain evidence="3 4">AG-77</strain>
    </source>
</reference>
<feature type="region of interest" description="Disordered" evidence="2">
    <location>
        <begin position="465"/>
        <end position="623"/>
    </location>
</feature>
<dbReference type="Gene3D" id="2.130.10.10">
    <property type="entry name" value="YVTN repeat-like/Quinoprotein amine dehydrogenase"/>
    <property type="match status" value="1"/>
</dbReference>
<feature type="compositionally biased region" description="Polar residues" evidence="2">
    <location>
        <begin position="30"/>
        <end position="49"/>
    </location>
</feature>
<gene>
    <name evidence="3" type="ORF">K457DRAFT_127995</name>
</gene>